<evidence type="ECO:0000259" key="2">
    <source>
        <dbReference type="SMART" id="SM00327"/>
    </source>
</evidence>
<dbReference type="InterPro" id="IPR011195">
    <property type="entry name" value="UCP010256"/>
</dbReference>
<evidence type="ECO:0000256" key="1">
    <source>
        <dbReference type="SAM" id="MobiDB-lite"/>
    </source>
</evidence>
<name>A0A143PSG1_LUTPR</name>
<dbReference type="STRING" id="1855912.LuPra_04503"/>
<dbReference type="PATRIC" id="fig|1813736.3.peg.4750"/>
<accession>A0A143PSG1</accession>
<reference evidence="4" key="2">
    <citation type="submission" date="2016-04" db="EMBL/GenBank/DDBJ databases">
        <title>First Complete Genome Sequence of a Subdivision 6 Acidobacterium.</title>
        <authorList>
            <person name="Huang S."/>
            <person name="Vieira S."/>
            <person name="Bunk B."/>
            <person name="Riedel T."/>
            <person name="Sproeer C."/>
            <person name="Overmann J."/>
        </authorList>
    </citation>
    <scope>NUCLEOTIDE SEQUENCE [LARGE SCALE GENOMIC DNA]</scope>
    <source>
        <strain evidence="4">DSM 100886 HEG_-6_39</strain>
    </source>
</reference>
<dbReference type="CDD" id="cd00198">
    <property type="entry name" value="vWFA"/>
    <property type="match status" value="1"/>
</dbReference>
<feature type="domain" description="VWFA" evidence="2">
    <location>
        <begin position="201"/>
        <end position="358"/>
    </location>
</feature>
<dbReference type="Pfam" id="PF05762">
    <property type="entry name" value="VWA_CoxE"/>
    <property type="match status" value="1"/>
</dbReference>
<gene>
    <name evidence="3" type="ORF">LuPra_04503</name>
</gene>
<dbReference type="OrthoDB" id="9790469at2"/>
<dbReference type="InterPro" id="IPR036465">
    <property type="entry name" value="vWFA_dom_sf"/>
</dbReference>
<dbReference type="PANTHER" id="PTHR39338:SF6">
    <property type="entry name" value="BLL5662 PROTEIN"/>
    <property type="match status" value="1"/>
</dbReference>
<keyword evidence="4" id="KW-1185">Reference proteome</keyword>
<reference evidence="3 4" key="1">
    <citation type="journal article" date="2016" name="Genome Announc.">
        <title>First Complete Genome Sequence of a Subdivision 6 Acidobacterium Strain.</title>
        <authorList>
            <person name="Huang S."/>
            <person name="Vieira S."/>
            <person name="Bunk B."/>
            <person name="Riedel T."/>
            <person name="Sproer C."/>
            <person name="Overmann J."/>
        </authorList>
    </citation>
    <scope>NUCLEOTIDE SEQUENCE [LARGE SCALE GENOMIC DNA]</scope>
    <source>
        <strain evidence="4">DSM 100886 HEG_-6_39</strain>
    </source>
</reference>
<dbReference type="PIRSF" id="PIRSF010256">
    <property type="entry name" value="CoxE_vWa"/>
    <property type="match status" value="1"/>
</dbReference>
<protein>
    <submittedName>
        <fullName evidence="3">VWA domain containing CoxE-like protein</fullName>
    </submittedName>
</protein>
<sequence length="390" mass="43773">MAALLANVLVFGRLLRTLGMEVHVGRLLDIAEALQHVDIGAREDVYHACRALLVHRREDLAVFDRAFDAFWREQGDFSIPAPRRPEGDPRKDGLGSGGQAHLESPGVALPQQAADAPSGILQTWSDAQTLAHKDFAEYTAAEVALARAAMQRLEWRPGDRRTRRWVRGHGPGVDLRRALAHSVRTGGDVFKLPRRHRRMRERPVVLLCDVSGSMERYSRMLLHFAHAIGRRQRRVEVFVFSTNLTRVTTELGARGLDAAAAEVSRSVPGWSGGTRIGDALRQFHQQWARRALRGGPVVLLISDGWDRGDPLLLREQIKRLQRSCHRLIWLNPLIGTLDYAPLTRGLQAALPFVDDFLPARTLSNVADLALHLDTLPKRTHSHGHRRFLHV</sequence>
<organism evidence="3 4">
    <name type="scientific">Luteitalea pratensis</name>
    <dbReference type="NCBI Taxonomy" id="1855912"/>
    <lineage>
        <taxon>Bacteria</taxon>
        <taxon>Pseudomonadati</taxon>
        <taxon>Acidobacteriota</taxon>
        <taxon>Vicinamibacteria</taxon>
        <taxon>Vicinamibacterales</taxon>
        <taxon>Vicinamibacteraceae</taxon>
        <taxon>Luteitalea</taxon>
    </lineage>
</organism>
<feature type="region of interest" description="Disordered" evidence="1">
    <location>
        <begin position="78"/>
        <end position="104"/>
    </location>
</feature>
<dbReference type="Proteomes" id="UP000076079">
    <property type="component" value="Chromosome"/>
</dbReference>
<dbReference type="RefSeq" id="WP_110172819.1">
    <property type="nucleotide sequence ID" value="NZ_CP015136.1"/>
</dbReference>
<proteinExistence type="predicted"/>
<dbReference type="InterPro" id="IPR002035">
    <property type="entry name" value="VWF_A"/>
</dbReference>
<dbReference type="AlphaFoldDB" id="A0A143PSG1"/>
<feature type="compositionally biased region" description="Basic and acidic residues" evidence="1">
    <location>
        <begin position="83"/>
        <end position="93"/>
    </location>
</feature>
<evidence type="ECO:0000313" key="3">
    <source>
        <dbReference type="EMBL" id="AMY11256.1"/>
    </source>
</evidence>
<dbReference type="EMBL" id="CP015136">
    <property type="protein sequence ID" value="AMY11256.1"/>
    <property type="molecule type" value="Genomic_DNA"/>
</dbReference>
<dbReference type="KEGG" id="abac:LuPra_04503"/>
<dbReference type="InterPro" id="IPR008912">
    <property type="entry name" value="Uncharacterised_CoxE"/>
</dbReference>
<dbReference type="PANTHER" id="PTHR39338">
    <property type="entry name" value="BLL5662 PROTEIN-RELATED"/>
    <property type="match status" value="1"/>
</dbReference>
<dbReference type="Gene3D" id="3.40.50.410">
    <property type="entry name" value="von Willebrand factor, type A domain"/>
    <property type="match status" value="1"/>
</dbReference>
<evidence type="ECO:0000313" key="4">
    <source>
        <dbReference type="Proteomes" id="UP000076079"/>
    </source>
</evidence>
<dbReference type="SUPFAM" id="SSF53300">
    <property type="entry name" value="vWA-like"/>
    <property type="match status" value="1"/>
</dbReference>
<dbReference type="SMART" id="SM00327">
    <property type="entry name" value="VWA"/>
    <property type="match status" value="1"/>
</dbReference>